<proteinExistence type="inferred from homology"/>
<dbReference type="PANTHER" id="PTHR36999">
    <property type="entry name" value="ISOCITRATE DEHYDROGENASE [NADP]"/>
    <property type="match status" value="1"/>
</dbReference>
<protein>
    <recommendedName>
        <fullName evidence="9">Isocitrate dehydrogenase [NADP]</fullName>
        <ecNumber evidence="9">1.1.1.42</ecNumber>
    </recommendedName>
    <alternativeName>
        <fullName evidence="9">Oxalosuccinate decarboxylase</fullName>
    </alternativeName>
</protein>
<feature type="site" description="Critical for catalysis" evidence="10">
    <location>
        <position position="417"/>
    </location>
</feature>
<evidence type="ECO:0000256" key="2">
    <source>
        <dbReference type="ARBA" id="ARBA00022532"/>
    </source>
</evidence>
<dbReference type="PANTHER" id="PTHR36999:SF1">
    <property type="entry name" value="ISOCITRATE DEHYDROGENASE (NADP(+))"/>
    <property type="match status" value="1"/>
</dbReference>
<evidence type="ECO:0000256" key="8">
    <source>
        <dbReference type="ARBA" id="ARBA00046318"/>
    </source>
</evidence>
<feature type="binding site" evidence="13">
    <location>
        <begin position="79"/>
        <end position="84"/>
    </location>
    <ligand>
        <name>NADP(+)</name>
        <dbReference type="ChEBI" id="CHEBI:58349"/>
    </ligand>
</feature>
<keyword evidence="6 9" id="KW-0560">Oxidoreductase</keyword>
<evidence type="ECO:0000256" key="7">
    <source>
        <dbReference type="ARBA" id="ARBA00023554"/>
    </source>
</evidence>
<dbReference type="GO" id="GO:0006097">
    <property type="term" value="P:glyoxylate cycle"/>
    <property type="evidence" value="ECO:0007669"/>
    <property type="project" value="UniProtKB-KW"/>
</dbReference>
<gene>
    <name evidence="14" type="ORF">HMPREF9306_01032</name>
</gene>
<dbReference type="Proteomes" id="UP000014417">
    <property type="component" value="Unassembled WGS sequence"/>
</dbReference>
<evidence type="ECO:0000313" key="15">
    <source>
        <dbReference type="Proteomes" id="UP000014417"/>
    </source>
</evidence>
<feature type="binding site" evidence="13">
    <location>
        <position position="646"/>
    </location>
    <ligand>
        <name>NADP(+)</name>
        <dbReference type="ChEBI" id="CHEBI:58349"/>
    </ligand>
</feature>
<keyword evidence="1 9" id="KW-0329">Glyoxylate bypass</keyword>
<feature type="binding site" evidence="12">
    <location>
        <position position="347"/>
    </location>
    <ligand>
        <name>Mg(2+)</name>
        <dbReference type="ChEBI" id="CHEBI:18420"/>
    </ligand>
</feature>
<dbReference type="GO" id="GO:0004450">
    <property type="term" value="F:isocitrate dehydrogenase (NADP+) activity"/>
    <property type="evidence" value="ECO:0007669"/>
    <property type="project" value="UniProtKB-EC"/>
</dbReference>
<dbReference type="HOGENOM" id="CLU_025308_1_0_11"/>
<dbReference type="GO" id="GO:0046872">
    <property type="term" value="F:metal ion binding"/>
    <property type="evidence" value="ECO:0007669"/>
    <property type="project" value="UniProtKB-KW"/>
</dbReference>
<dbReference type="NCBIfam" id="TIGR00178">
    <property type="entry name" value="monomer_idh"/>
    <property type="match status" value="1"/>
</dbReference>
<feature type="binding site" evidence="11">
    <location>
        <position position="544"/>
    </location>
    <ligand>
        <name>D-threo-isocitrate</name>
        <dbReference type="ChEBI" id="CHEBI:15562"/>
    </ligand>
</feature>
<evidence type="ECO:0000256" key="3">
    <source>
        <dbReference type="ARBA" id="ARBA00022723"/>
    </source>
</evidence>
<evidence type="ECO:0000256" key="6">
    <source>
        <dbReference type="ARBA" id="ARBA00023002"/>
    </source>
</evidence>
<evidence type="ECO:0000256" key="9">
    <source>
        <dbReference type="PIRNR" id="PIRNR009407"/>
    </source>
</evidence>
<dbReference type="InterPro" id="IPR004436">
    <property type="entry name" value="Isocitrate_DH_NADP_mono"/>
</dbReference>
<evidence type="ECO:0000256" key="13">
    <source>
        <dbReference type="PIRSR" id="PIRSR009407-4"/>
    </source>
</evidence>
<dbReference type="RefSeq" id="WP_016455865.1">
    <property type="nucleotide sequence ID" value="NZ_KE150269.1"/>
</dbReference>
<dbReference type="Gene3D" id="3.40.718.10">
    <property type="entry name" value="Isopropylmalate Dehydrogenase"/>
    <property type="match status" value="1"/>
</dbReference>
<dbReference type="EMBL" id="AGZR01000005">
    <property type="protein sequence ID" value="EPD33491.1"/>
    <property type="molecule type" value="Genomic_DNA"/>
</dbReference>
<name>S2W2W1_9ACTN</name>
<sequence>MPIIYTKTDEAPALATASLLPIIEAFTKKAGVDIEVSDISLAARILAALKEWLPAEDQVVDALGKLSELTHSPDANIIKLPNISASIPQLKAAIAELQDKGFSVPDYPDEPVSDEQERIKKAYDSVKGSAVNPVLRQGNSDRRAPLAIKNYVRKHPHEMKPFASDSLTNVATMQDEDFAHNEKTFVSNRDQILTVQLKQSDGTVVSLRDDLRLAKGEIFDATVLNSAKLDEFLKECVARAKSQDLLYSIHLKATMMKVSDPIIFGHAVRTFFEPVFEEYAKQLADAGARPNDGFAQVLASLENLESPEREEIKRAFAESLESGPRLAMVDSDRGITNLHVPSDVIIDASLPAMIKAGGKMWNSDGNLQDTLAVIPDSSYAGVYQTVLDDCRKFGAYQPEKLGTVQNVGLMAMAAEEYGSHDKTFEIPVDGMVQVVNDSGELLLEHVVKAGDIWRGCQTKRVAVEDWVKLAVNRARTTGMPAIFWLAQNRAHDAKLIELVNEFLPNYDTVGLEIKILDPVSATRYTLQRLRNGENTIAVTGNVLRDYLTDLFPIIEVGTSAKMLSIVPLLHGGGMFETGAGGSAPKHVQQFVSEGHLRWDSLGEFMALGASLEQYGESNGNEKANILAETLDKAIESLLEDNCSPSRTVGEIDNPESHFHLAKRWARELSAQDENAELSRVFSPLAEKLSSDSERIVSEFRQAQGSAEDLGGYYLPAHDKLSSAMRPSKTLNRIIESF</sequence>
<organism evidence="14 15">
    <name type="scientific">Propionimicrobium lymphophilum ACS-093-V-SCH5</name>
    <dbReference type="NCBI Taxonomy" id="883161"/>
    <lineage>
        <taxon>Bacteria</taxon>
        <taxon>Bacillati</taxon>
        <taxon>Actinomycetota</taxon>
        <taxon>Actinomycetes</taxon>
        <taxon>Propionibacteriales</taxon>
        <taxon>Propionibacteriaceae</taxon>
        <taxon>Propionimicrobium</taxon>
    </lineage>
</organism>
<dbReference type="PATRIC" id="fig|883161.3.peg.1029"/>
<evidence type="ECO:0000256" key="4">
    <source>
        <dbReference type="ARBA" id="ARBA00022842"/>
    </source>
</evidence>
<keyword evidence="15" id="KW-1185">Reference proteome</keyword>
<dbReference type="EC" id="1.1.1.42" evidence="9"/>
<dbReference type="GO" id="GO:0006099">
    <property type="term" value="P:tricarboxylic acid cycle"/>
    <property type="evidence" value="ECO:0007669"/>
    <property type="project" value="UniProtKB-KW"/>
</dbReference>
<evidence type="ECO:0000313" key="14">
    <source>
        <dbReference type="EMBL" id="EPD33491.1"/>
    </source>
</evidence>
<dbReference type="PIRSF" id="PIRSF009407">
    <property type="entry name" value="IDH_monmr"/>
    <property type="match status" value="1"/>
</dbReference>
<dbReference type="STRING" id="883161.HMPREF9306_01032"/>
<feature type="binding site" evidence="13">
    <location>
        <begin position="581"/>
        <end position="582"/>
    </location>
    <ligand>
        <name>NADP(+)</name>
        <dbReference type="ChEBI" id="CHEBI:58349"/>
    </ligand>
</feature>
<comment type="caution">
    <text evidence="14">The sequence shown here is derived from an EMBL/GenBank/DDBJ whole genome shotgun (WGS) entry which is preliminary data.</text>
</comment>
<evidence type="ECO:0000256" key="5">
    <source>
        <dbReference type="ARBA" id="ARBA00022857"/>
    </source>
</evidence>
<dbReference type="OrthoDB" id="9807643at2"/>
<feature type="binding site" evidence="13">
    <location>
        <position position="586"/>
    </location>
    <ligand>
        <name>NADP(+)</name>
        <dbReference type="ChEBI" id="CHEBI:58349"/>
    </ligand>
</feature>
<feature type="binding site" evidence="11">
    <location>
        <position position="142"/>
    </location>
    <ligand>
        <name>D-threo-isocitrate</name>
        <dbReference type="ChEBI" id="CHEBI:15562"/>
    </ligand>
</feature>
<feature type="binding site" evidence="12">
    <location>
        <position position="549"/>
    </location>
    <ligand>
        <name>Mg(2+)</name>
        <dbReference type="ChEBI" id="CHEBI:18420"/>
    </ligand>
</feature>
<comment type="similarity">
    <text evidence="8 9">Belongs to the monomeric-type IDH family.</text>
</comment>
<feature type="binding site" evidence="13">
    <location>
        <begin position="597"/>
        <end position="599"/>
    </location>
    <ligand>
        <name>NADP(+)</name>
        <dbReference type="ChEBI" id="CHEBI:58349"/>
    </ligand>
</feature>
<keyword evidence="3 12" id="KW-0479">Metal-binding</keyword>
<dbReference type="Pfam" id="PF03971">
    <property type="entry name" value="IDH"/>
    <property type="match status" value="1"/>
</dbReference>
<keyword evidence="2 9" id="KW-0816">Tricarboxylic acid cycle</keyword>
<evidence type="ECO:0000256" key="11">
    <source>
        <dbReference type="PIRSR" id="PIRSR009407-2"/>
    </source>
</evidence>
<evidence type="ECO:0000256" key="1">
    <source>
        <dbReference type="ARBA" id="ARBA00022435"/>
    </source>
</evidence>
<reference evidence="14 15" key="1">
    <citation type="submission" date="2013-04" db="EMBL/GenBank/DDBJ databases">
        <title>The Genome Sequence of Propionimicrobium lymphophilum ACS-093-V-SCH5.</title>
        <authorList>
            <consortium name="The Broad Institute Genomics Platform"/>
            <person name="Earl A."/>
            <person name="Ward D."/>
            <person name="Feldgarden M."/>
            <person name="Gevers D."/>
            <person name="Saerens B."/>
            <person name="Vaneechoutte M."/>
            <person name="Walker B."/>
            <person name="Young S."/>
            <person name="Zeng Q."/>
            <person name="Gargeya S."/>
            <person name="Fitzgerald M."/>
            <person name="Haas B."/>
            <person name="Abouelleil A."/>
            <person name="Allen A.W."/>
            <person name="Alvarado L."/>
            <person name="Arachchi H.M."/>
            <person name="Berlin A.M."/>
            <person name="Chapman S.B."/>
            <person name="Gainer-Dewar J."/>
            <person name="Goldberg J."/>
            <person name="Griggs A."/>
            <person name="Gujja S."/>
            <person name="Hansen M."/>
            <person name="Howarth C."/>
            <person name="Imamovic A."/>
            <person name="Ireland A."/>
            <person name="Larimer J."/>
            <person name="McCowan C."/>
            <person name="Murphy C."/>
            <person name="Pearson M."/>
            <person name="Poon T.W."/>
            <person name="Priest M."/>
            <person name="Roberts A."/>
            <person name="Saif S."/>
            <person name="Shea T."/>
            <person name="Sisk P."/>
            <person name="Sykes S."/>
            <person name="Wortman J."/>
            <person name="Nusbaum C."/>
            <person name="Birren B."/>
        </authorList>
    </citation>
    <scope>NUCLEOTIDE SEQUENCE [LARGE SCALE GENOMIC DNA]</scope>
    <source>
        <strain evidence="14 15">ACS-093-V-SCH5</strain>
    </source>
</reference>
<dbReference type="AlphaFoldDB" id="S2W2W1"/>
<keyword evidence="4 12" id="KW-0460">Magnesium</keyword>
<keyword evidence="5 9" id="KW-0521">NADP</keyword>
<feature type="site" description="Critical for catalysis" evidence="10">
    <location>
        <position position="252"/>
    </location>
</feature>
<feature type="binding site" evidence="11">
    <location>
        <begin position="129"/>
        <end position="136"/>
    </location>
    <ligand>
        <name>substrate</name>
    </ligand>
</feature>
<evidence type="ECO:0000256" key="10">
    <source>
        <dbReference type="PIRSR" id="PIRSR009407-1"/>
    </source>
</evidence>
<dbReference type="SUPFAM" id="SSF53659">
    <property type="entry name" value="Isocitrate/Isopropylmalate dehydrogenase-like"/>
    <property type="match status" value="1"/>
</dbReference>
<feature type="binding site" evidence="12">
    <location>
        <position position="545"/>
    </location>
    <ligand>
        <name>Mg(2+)</name>
        <dbReference type="ChEBI" id="CHEBI:18420"/>
    </ligand>
</feature>
<feature type="binding site" evidence="13">
    <location>
        <position position="132"/>
    </location>
    <ligand>
        <name>NADP(+)</name>
        <dbReference type="ChEBI" id="CHEBI:58349"/>
    </ligand>
</feature>
<comment type="catalytic activity">
    <reaction evidence="7 9">
        <text>D-threo-isocitrate + NADP(+) = 2-oxoglutarate + CO2 + NADPH</text>
        <dbReference type="Rhea" id="RHEA:19629"/>
        <dbReference type="ChEBI" id="CHEBI:15562"/>
        <dbReference type="ChEBI" id="CHEBI:16526"/>
        <dbReference type="ChEBI" id="CHEBI:16810"/>
        <dbReference type="ChEBI" id="CHEBI:57783"/>
        <dbReference type="ChEBI" id="CHEBI:58349"/>
        <dbReference type="EC" id="1.1.1.42"/>
    </reaction>
</comment>
<comment type="cofactor">
    <cofactor evidence="12">
        <name>Mg(2+)</name>
        <dbReference type="ChEBI" id="CHEBI:18420"/>
    </cofactor>
    <cofactor evidence="12">
        <name>Mn(2+)</name>
        <dbReference type="ChEBI" id="CHEBI:29035"/>
    </cofactor>
    <text evidence="12">Binds 1 Mg(2+) or Mn(2+) ion per subunit.</text>
</comment>
<accession>S2W2W1</accession>
<evidence type="ECO:0000256" key="12">
    <source>
        <dbReference type="PIRSR" id="PIRSR009407-3"/>
    </source>
</evidence>